<reference evidence="2 3" key="1">
    <citation type="journal article" date="2009" name="Stand. Genomic Sci.">
        <title>Complete genome sequence of Halorhabdus utahensis type strain (AX-2).</title>
        <authorList>
            <person name="Anderson I."/>
            <person name="Tindall B.J."/>
            <person name="Pomrenke H."/>
            <person name="Goker M."/>
            <person name="Lapidus A."/>
            <person name="Nolan M."/>
            <person name="Copeland A."/>
            <person name="Glavina Del Rio T."/>
            <person name="Chen F."/>
            <person name="Tice H."/>
            <person name="Cheng J.F."/>
            <person name="Lucas S."/>
            <person name="Chertkov O."/>
            <person name="Bruce D."/>
            <person name="Brettin T."/>
            <person name="Detter J.C."/>
            <person name="Han C."/>
            <person name="Goodwin L."/>
            <person name="Land M."/>
            <person name="Hauser L."/>
            <person name="Chang Y.J."/>
            <person name="Jeffries C.D."/>
            <person name="Pitluck S."/>
            <person name="Pati A."/>
            <person name="Mavromatis K."/>
            <person name="Ivanova N."/>
            <person name="Ovchinnikova G."/>
            <person name="Chen A."/>
            <person name="Palaniappan K."/>
            <person name="Chain P."/>
            <person name="Rohde M."/>
            <person name="Bristow J."/>
            <person name="Eisen J.A."/>
            <person name="Markowitz V."/>
            <person name="Hugenholtz P."/>
            <person name="Kyrpides N.C."/>
            <person name="Klenk H.P."/>
        </authorList>
    </citation>
    <scope>NUCLEOTIDE SEQUENCE [LARGE SCALE GENOMIC DNA]</scope>
    <source>
        <strain evidence="3">DSM 12940 / JCM 11049 / AX-2</strain>
    </source>
</reference>
<feature type="transmembrane region" description="Helical" evidence="1">
    <location>
        <begin position="39"/>
        <end position="57"/>
    </location>
</feature>
<dbReference type="AlphaFoldDB" id="C7NR69"/>
<feature type="transmembrane region" description="Helical" evidence="1">
    <location>
        <begin position="69"/>
        <end position="91"/>
    </location>
</feature>
<dbReference type="GeneID" id="79184923"/>
<dbReference type="eggNOG" id="arCOG04662">
    <property type="taxonomic scope" value="Archaea"/>
</dbReference>
<evidence type="ECO:0000313" key="3">
    <source>
        <dbReference type="Proteomes" id="UP000002071"/>
    </source>
</evidence>
<gene>
    <name evidence="2" type="ordered locus">Huta_2821</name>
</gene>
<organism evidence="2 3">
    <name type="scientific">Halorhabdus utahensis (strain DSM 12940 / JCM 11049 / AX-2)</name>
    <dbReference type="NCBI Taxonomy" id="519442"/>
    <lineage>
        <taxon>Archaea</taxon>
        <taxon>Methanobacteriati</taxon>
        <taxon>Methanobacteriota</taxon>
        <taxon>Stenosarchaea group</taxon>
        <taxon>Halobacteria</taxon>
        <taxon>Halobacteriales</taxon>
        <taxon>Haloarculaceae</taxon>
        <taxon>Halorhabdus</taxon>
    </lineage>
</organism>
<accession>C7NR69</accession>
<keyword evidence="3" id="KW-1185">Reference proteome</keyword>
<evidence type="ECO:0000313" key="2">
    <source>
        <dbReference type="EMBL" id="ACV12982.1"/>
    </source>
</evidence>
<dbReference type="EMBL" id="CP001687">
    <property type="protein sequence ID" value="ACV12982.1"/>
    <property type="molecule type" value="Genomic_DNA"/>
</dbReference>
<dbReference type="InterPro" id="IPR014509">
    <property type="entry name" value="YjdF-like"/>
</dbReference>
<evidence type="ECO:0000256" key="1">
    <source>
        <dbReference type="SAM" id="Phobius"/>
    </source>
</evidence>
<dbReference type="Proteomes" id="UP000002071">
    <property type="component" value="Chromosome"/>
</dbReference>
<keyword evidence="1" id="KW-1133">Transmembrane helix</keyword>
<sequence>MSLRSRLRLSTYRQQQLTKVMEFVLTGLFFIGLERRSVGISINAAIGLIVLQIPPLLERDYSVPMDPRLTLWITTAVFLHSLGTVGVPGGSGFYQSIPGYDHLTHALSASVVAGAGYATIRALDEHWNDVHLPDRFVFVFILMFVLAFGVFWEVIEFTTSAAATAIGGSPVLTQYGIEDTMKDLIFNTIGAVIVATWGTVYLNDFITQLLTVLGGETESEPPGE</sequence>
<dbReference type="STRING" id="519442.Huta_2821"/>
<dbReference type="KEGG" id="hut:Huta_2821"/>
<name>C7NR69_HALUD</name>
<keyword evidence="1" id="KW-0472">Membrane</keyword>
<dbReference type="GeneID" id="8385128"/>
<feature type="transmembrane region" description="Helical" evidence="1">
    <location>
        <begin position="103"/>
        <end position="123"/>
    </location>
</feature>
<keyword evidence="1" id="KW-0812">Transmembrane</keyword>
<feature type="transmembrane region" description="Helical" evidence="1">
    <location>
        <begin position="184"/>
        <end position="202"/>
    </location>
</feature>
<dbReference type="Pfam" id="PF09997">
    <property type="entry name" value="DUF2238"/>
    <property type="match status" value="1"/>
</dbReference>
<proteinExistence type="predicted"/>
<evidence type="ECO:0008006" key="4">
    <source>
        <dbReference type="Google" id="ProtNLM"/>
    </source>
</evidence>
<feature type="transmembrane region" description="Helical" evidence="1">
    <location>
        <begin position="135"/>
        <end position="155"/>
    </location>
</feature>
<protein>
    <recommendedName>
        <fullName evidence="4">Membrane-spanning protein</fullName>
    </recommendedName>
</protein>
<dbReference type="HOGENOM" id="CLU_070751_2_0_2"/>
<dbReference type="OrthoDB" id="313603at2157"/>
<dbReference type="RefSeq" id="WP_015790544.1">
    <property type="nucleotide sequence ID" value="NC_013158.1"/>
</dbReference>